<proteinExistence type="predicted"/>
<dbReference type="OrthoDB" id="65748at2"/>
<sequence>MTDPTGKDPTTDIDPELNTPLEEDRTATGEDLERDDREPSDAELHPVGGESVTGAGTMDYTLPGDGNPANQDAQSNADLIRDVAETEADFPVSGDVTGGRQASGGNDALAGAGMTFDDGIDPSIRSEMLDNAVAYGDDFVPNNVNDEPSFDDGTPGSFSDFSVITPDNPEGTTRLADPGIDVGGEIKGPRVGGLGSVDGGPPRTHPLPGTEEESGS</sequence>
<accession>A0A2I9E1J7</accession>
<keyword evidence="3" id="KW-1185">Reference proteome</keyword>
<dbReference type="RefSeq" id="WP_103130829.1">
    <property type="nucleotide sequence ID" value="NZ_BFAG01000015.1"/>
</dbReference>
<dbReference type="Proteomes" id="UP000236569">
    <property type="component" value="Unassembled WGS sequence"/>
</dbReference>
<gene>
    <name evidence="2" type="ORF">DAERI_150033</name>
</gene>
<feature type="compositionally biased region" description="Gly residues" evidence="1">
    <location>
        <begin position="181"/>
        <end position="198"/>
    </location>
</feature>
<feature type="region of interest" description="Disordered" evidence="1">
    <location>
        <begin position="1"/>
        <end position="112"/>
    </location>
</feature>
<evidence type="ECO:0000313" key="2">
    <source>
        <dbReference type="EMBL" id="GBF07515.1"/>
    </source>
</evidence>
<feature type="compositionally biased region" description="Basic and acidic residues" evidence="1">
    <location>
        <begin position="34"/>
        <end position="44"/>
    </location>
</feature>
<evidence type="ECO:0008006" key="4">
    <source>
        <dbReference type="Google" id="ProtNLM"/>
    </source>
</evidence>
<feature type="compositionally biased region" description="Basic and acidic residues" evidence="1">
    <location>
        <begin position="1"/>
        <end position="10"/>
    </location>
</feature>
<name>A0A2I9E1J7_9DEIO</name>
<organism evidence="2 3">
    <name type="scientific">Deinococcus aerius</name>
    <dbReference type="NCBI Taxonomy" id="200253"/>
    <lineage>
        <taxon>Bacteria</taxon>
        <taxon>Thermotogati</taxon>
        <taxon>Deinococcota</taxon>
        <taxon>Deinococci</taxon>
        <taxon>Deinococcales</taxon>
        <taxon>Deinococcaceae</taxon>
        <taxon>Deinococcus</taxon>
    </lineage>
</organism>
<evidence type="ECO:0000313" key="3">
    <source>
        <dbReference type="Proteomes" id="UP000236569"/>
    </source>
</evidence>
<dbReference type="AlphaFoldDB" id="A0A2I9E1J7"/>
<evidence type="ECO:0000256" key="1">
    <source>
        <dbReference type="SAM" id="MobiDB-lite"/>
    </source>
</evidence>
<dbReference type="EMBL" id="BFAG01000015">
    <property type="protein sequence ID" value="GBF07515.1"/>
    <property type="molecule type" value="Genomic_DNA"/>
</dbReference>
<feature type="compositionally biased region" description="Polar residues" evidence="1">
    <location>
        <begin position="68"/>
        <end position="77"/>
    </location>
</feature>
<protein>
    <recommendedName>
        <fullName evidence="4">DUF5709 domain-containing protein</fullName>
    </recommendedName>
</protein>
<feature type="region of interest" description="Disordered" evidence="1">
    <location>
        <begin position="166"/>
        <end position="216"/>
    </location>
</feature>
<comment type="caution">
    <text evidence="2">The sequence shown here is derived from an EMBL/GenBank/DDBJ whole genome shotgun (WGS) entry which is preliminary data.</text>
</comment>
<reference evidence="3" key="1">
    <citation type="submission" date="2018-01" db="EMBL/GenBank/DDBJ databases">
        <title>Draft Genome Sequence of the Radioresistant Bacterium Deinococcus aerius TR0125, Isolated from the Higher Atmosphere above Japan.</title>
        <authorList>
            <person name="Satoh K."/>
            <person name="Arai H."/>
            <person name="Sanzen T."/>
            <person name="Kawaguchi Y."/>
            <person name="Hayashi H."/>
            <person name="Yokobori S."/>
            <person name="Yamagishi A."/>
            <person name="Oono Y."/>
            <person name="Narumi I."/>
        </authorList>
    </citation>
    <scope>NUCLEOTIDE SEQUENCE [LARGE SCALE GENOMIC DNA]</scope>
    <source>
        <strain evidence="3">TR0125</strain>
    </source>
</reference>